<dbReference type="EMBL" id="AXZV01000012">
    <property type="protein sequence ID" value="KGH42493.1"/>
    <property type="molecule type" value="Genomic_DNA"/>
</dbReference>
<gene>
    <name evidence="1" type="ORF">CMPG5300_1990</name>
</gene>
<dbReference type="RefSeq" id="WP_047673696.1">
    <property type="nucleotide sequence ID" value="NZ_CM002918.1"/>
</dbReference>
<name>A0AAW3FNF0_LACPN</name>
<evidence type="ECO:0000313" key="1">
    <source>
        <dbReference type="EMBL" id="KGH42493.1"/>
    </source>
</evidence>
<reference evidence="1 2" key="1">
    <citation type="journal article" date="2014" name="Genome Announc.">
        <title>Draft Genome Sequence of Lactobacillus plantarum CMPG5300, a Human Vaginal Isolate.</title>
        <authorList>
            <person name="Malik S."/>
            <person name="Siezen R.J."/>
            <person name="Renckens B."/>
            <person name="Vaneechoutte M."/>
            <person name="Vanderleyden J."/>
            <person name="Lebeer S."/>
        </authorList>
    </citation>
    <scope>NUCLEOTIDE SEQUENCE [LARGE SCALE GENOMIC DNA]</scope>
    <source>
        <strain evidence="1 2">CMPG5300</strain>
    </source>
</reference>
<protein>
    <submittedName>
        <fullName evidence="1">Prophage protein</fullName>
    </submittedName>
</protein>
<dbReference type="AlphaFoldDB" id="A0AAW3FNF0"/>
<evidence type="ECO:0000313" key="2">
    <source>
        <dbReference type="Proteomes" id="UP000029801"/>
    </source>
</evidence>
<organism evidence="1 2">
    <name type="scientific">Lactiplantibacillus plantarum CMPG5300</name>
    <dbReference type="NCBI Taxonomy" id="1304889"/>
    <lineage>
        <taxon>Bacteria</taxon>
        <taxon>Bacillati</taxon>
        <taxon>Bacillota</taxon>
        <taxon>Bacilli</taxon>
        <taxon>Lactobacillales</taxon>
        <taxon>Lactobacillaceae</taxon>
        <taxon>Lactiplantibacillus</taxon>
    </lineage>
</organism>
<dbReference type="Proteomes" id="UP000029801">
    <property type="component" value="Chromosome"/>
</dbReference>
<dbReference type="NCBIfam" id="NF047353">
    <property type="entry name" value="tube_lmo2291"/>
    <property type="match status" value="1"/>
</dbReference>
<sequence>MADATTPTADPNDRNVQGSIQENYLDEYWVGKTAADKTINWLYLGDGITTVTPKYTDKKKSAAYYNGGGQERQTVTGVTSSYDISGDRSIGNPAQDDIADMKQKTGGLRERMFRKVQWVQEEDGSLTPNAIESGMGTFSDIDDGGGAADDNGSFKVTMTYNATPAVIKASDPAAMTAALKDTPCQNAIILGVKANSLAVSGDTPSK</sequence>
<comment type="caution">
    <text evidence="1">The sequence shown here is derived from an EMBL/GenBank/DDBJ whole genome shotgun (WGS) entry which is preliminary data.</text>
</comment>
<accession>A0AAW3FNF0</accession>
<proteinExistence type="predicted"/>